<proteinExistence type="inferred from homology"/>
<dbReference type="Gene3D" id="3.60.21.10">
    <property type="match status" value="1"/>
</dbReference>
<dbReference type="Pfam" id="PF06874">
    <property type="entry name" value="FBPase_2"/>
    <property type="match status" value="1"/>
</dbReference>
<comment type="similarity">
    <text evidence="4">Belongs to the FBPase class 3 family.</text>
</comment>
<dbReference type="AlphaFoldDB" id="A0A2K9P1P8"/>
<gene>
    <name evidence="4" type="primary">fbp</name>
    <name evidence="5" type="ORF">B9O19_00314</name>
</gene>
<keyword evidence="3 4" id="KW-0119">Carbohydrate metabolism</keyword>
<dbReference type="SUPFAM" id="SSF56300">
    <property type="entry name" value="Metallo-dependent phosphatases"/>
    <property type="match status" value="1"/>
</dbReference>
<dbReference type="RefSeq" id="WP_102364794.1">
    <property type="nucleotide sequence ID" value="NZ_CP020991.1"/>
</dbReference>
<comment type="cofactor">
    <cofactor evidence="4">
        <name>Mn(2+)</name>
        <dbReference type="ChEBI" id="CHEBI:29035"/>
    </cofactor>
</comment>
<comment type="catalytic activity">
    <reaction evidence="4">
        <text>beta-D-fructose 1,6-bisphosphate + H2O = beta-D-fructose 6-phosphate + phosphate</text>
        <dbReference type="Rhea" id="RHEA:11064"/>
        <dbReference type="ChEBI" id="CHEBI:15377"/>
        <dbReference type="ChEBI" id="CHEBI:32966"/>
        <dbReference type="ChEBI" id="CHEBI:43474"/>
        <dbReference type="ChEBI" id="CHEBI:57634"/>
        <dbReference type="EC" id="3.1.3.11"/>
    </reaction>
</comment>
<dbReference type="EMBL" id="CP020991">
    <property type="protein sequence ID" value="AUO18498.1"/>
    <property type="molecule type" value="Genomic_DNA"/>
</dbReference>
<dbReference type="UniPathway" id="UPA00138"/>
<dbReference type="Proteomes" id="UP000235589">
    <property type="component" value="Chromosome"/>
</dbReference>
<dbReference type="HAMAP" id="MF_01854">
    <property type="entry name" value="FBPase_class3"/>
    <property type="match status" value="1"/>
</dbReference>
<dbReference type="KEGG" id="mpec:B9O19_00314"/>
<name>A0A2K9P1P8_9FIRM</name>
<keyword evidence="6" id="KW-1185">Reference proteome</keyword>
<protein>
    <recommendedName>
        <fullName evidence="4">Fructose-1,6-bisphosphatase class 3</fullName>
        <shortName evidence="4">FBPase class 3</shortName>
        <ecNumber evidence="4">3.1.3.11</ecNumber>
    </recommendedName>
    <alternativeName>
        <fullName evidence="4">D-fructose-1,6-bisphosphate 1-phosphohydrolase class 3</fullName>
    </alternativeName>
</protein>
<accession>A0A2K9P1P8</accession>
<dbReference type="InterPro" id="IPR009164">
    <property type="entry name" value="FBPtase_class3"/>
</dbReference>
<dbReference type="InterPro" id="IPR029052">
    <property type="entry name" value="Metallo-depent_PP-like"/>
</dbReference>
<dbReference type="EC" id="3.1.3.11" evidence="4"/>
<dbReference type="GO" id="GO:0042132">
    <property type="term" value="F:fructose 1,6-bisphosphate 1-phosphatase activity"/>
    <property type="evidence" value="ECO:0007669"/>
    <property type="project" value="UniProtKB-UniRule"/>
</dbReference>
<keyword evidence="2 4" id="KW-0464">Manganese</keyword>
<evidence type="ECO:0000256" key="4">
    <source>
        <dbReference type="HAMAP-Rule" id="MF_01854"/>
    </source>
</evidence>
<comment type="pathway">
    <text evidence="4">Carbohydrate biosynthesis; gluconeogenesis.</text>
</comment>
<reference evidence="5 6" key="1">
    <citation type="submission" date="2017-04" db="EMBL/GenBank/DDBJ databases">
        <title>Monoglobus pectinilyticus 14 draft genome.</title>
        <authorList>
            <person name="Kim C."/>
            <person name="Rosendale D.I."/>
            <person name="Kelly W.J."/>
            <person name="Tannock G.W."/>
            <person name="Patchett M.L."/>
            <person name="Jordens J.Z."/>
        </authorList>
    </citation>
    <scope>NUCLEOTIDE SEQUENCE [LARGE SCALE GENOMIC DNA]</scope>
    <source>
        <strain evidence="5 6">14</strain>
    </source>
</reference>
<dbReference type="OrthoDB" id="9779903at2"/>
<dbReference type="GO" id="GO:0006094">
    <property type="term" value="P:gluconeogenesis"/>
    <property type="evidence" value="ECO:0007669"/>
    <property type="project" value="UniProtKB-UniRule"/>
</dbReference>
<evidence type="ECO:0000256" key="3">
    <source>
        <dbReference type="ARBA" id="ARBA00023277"/>
    </source>
</evidence>
<evidence type="ECO:0000256" key="1">
    <source>
        <dbReference type="ARBA" id="ARBA00022801"/>
    </source>
</evidence>
<sequence>MKSDKTDNNREKRDYRYLKLLHMRYGTIRKASEEIINLNAILNLPKGTEHFLSDIHGEYESFIHILKNASGVIKSKIDMVFEHTLPESERKSLATLIYYPEEKLEIIKEDIEDLDEWYTLTLHRLIEVCKVSASKYTRSVVRKALPEGFGYIIDELLHSQDYEMDKNEYYKQIVETIIKIGRADAFIIAMSNLIQRLAIARLHIIGDIYDRGPGAPIIMDTLMNHHSVDIQWGNHDIEWMGASFGSMACIANVIRLSSKFDNMNTIEGEYGISVRPLAIFAMEAYAEDDCEQFIPRHIDVTEYSKHDEKLISKIHKAITIIQFKLEGQVIKRHPEYKMEGRLLLDKIDYDKGTIIIDGKEYELVDKNFPTIDPENPYELTDDELEVMERLRTAFMTSERLKKHMYFMCERGSIYNSYNSNLMFHGCIPMTPSGNFATVDIFGKKLRGKKLFDEIDRKVRQGMKVKNGTSEHSDVEDLLWYLWCGPKSPLFGKDKITTFEQYFIDEPKLHIEKKNPYYANVEKRDICIKILKEFGLSPAMSHIINGHVPVEIKKGQSPIKAGGKLFVIDGGLSKGYHPKTGIAGYTLLYNSHGLILTSHEPFESKQKAIMEELDIHSKTVVLEKAGKRKMVADIDEGEVIKEQIKDLEDLLEAYRDGTIKQAQ</sequence>
<evidence type="ECO:0000256" key="2">
    <source>
        <dbReference type="ARBA" id="ARBA00023211"/>
    </source>
</evidence>
<organism evidence="5 6">
    <name type="scientific">Monoglobus pectinilyticus</name>
    <dbReference type="NCBI Taxonomy" id="1981510"/>
    <lineage>
        <taxon>Bacteria</taxon>
        <taxon>Bacillati</taxon>
        <taxon>Bacillota</taxon>
        <taxon>Clostridia</taxon>
        <taxon>Monoglobales</taxon>
        <taxon>Monoglobaceae</taxon>
        <taxon>Monoglobus</taxon>
    </lineage>
</organism>
<dbReference type="PIRSF" id="PIRSF000906">
    <property type="entry name" value="FBPtase_Bacill"/>
    <property type="match status" value="1"/>
</dbReference>
<evidence type="ECO:0000313" key="6">
    <source>
        <dbReference type="Proteomes" id="UP000235589"/>
    </source>
</evidence>
<evidence type="ECO:0000313" key="5">
    <source>
        <dbReference type="EMBL" id="AUO18498.1"/>
    </source>
</evidence>
<dbReference type="GeneID" id="98061743"/>
<keyword evidence="1 4" id="KW-0378">Hydrolase</keyword>